<reference evidence="1" key="2">
    <citation type="journal article" date="2015" name="Data Brief">
        <title>Shoot transcriptome of the giant reed, Arundo donax.</title>
        <authorList>
            <person name="Barrero R.A."/>
            <person name="Guerrero F.D."/>
            <person name="Moolhuijzen P."/>
            <person name="Goolsby J.A."/>
            <person name="Tidwell J."/>
            <person name="Bellgard S.E."/>
            <person name="Bellgard M.I."/>
        </authorList>
    </citation>
    <scope>NUCLEOTIDE SEQUENCE</scope>
    <source>
        <tissue evidence="1">Shoot tissue taken approximately 20 cm above the soil surface</tissue>
    </source>
</reference>
<name>A0A0A9GG22_ARUDO</name>
<accession>A0A0A9GG22</accession>
<reference evidence="1" key="1">
    <citation type="submission" date="2014-09" db="EMBL/GenBank/DDBJ databases">
        <authorList>
            <person name="Magalhaes I.L.F."/>
            <person name="Oliveira U."/>
            <person name="Santos F.R."/>
            <person name="Vidigal T.H.D.A."/>
            <person name="Brescovit A.D."/>
            <person name="Santos A.J."/>
        </authorList>
    </citation>
    <scope>NUCLEOTIDE SEQUENCE</scope>
    <source>
        <tissue evidence="1">Shoot tissue taken approximately 20 cm above the soil surface</tissue>
    </source>
</reference>
<organism evidence="1">
    <name type="scientific">Arundo donax</name>
    <name type="common">Giant reed</name>
    <name type="synonym">Donax arundinaceus</name>
    <dbReference type="NCBI Taxonomy" id="35708"/>
    <lineage>
        <taxon>Eukaryota</taxon>
        <taxon>Viridiplantae</taxon>
        <taxon>Streptophyta</taxon>
        <taxon>Embryophyta</taxon>
        <taxon>Tracheophyta</taxon>
        <taxon>Spermatophyta</taxon>
        <taxon>Magnoliopsida</taxon>
        <taxon>Liliopsida</taxon>
        <taxon>Poales</taxon>
        <taxon>Poaceae</taxon>
        <taxon>PACMAD clade</taxon>
        <taxon>Arundinoideae</taxon>
        <taxon>Arundineae</taxon>
        <taxon>Arundo</taxon>
    </lineage>
</organism>
<protein>
    <submittedName>
        <fullName evidence="1">Uncharacterized protein</fullName>
    </submittedName>
</protein>
<sequence length="52" mass="5727">MRGGVWSYMSLTHGGIDGKYILSNGVDGIISFDYFRLLCTVSAKECLQVKVP</sequence>
<proteinExistence type="predicted"/>
<dbReference type="EMBL" id="GBRH01173861">
    <property type="protein sequence ID" value="JAE24035.1"/>
    <property type="molecule type" value="Transcribed_RNA"/>
</dbReference>
<evidence type="ECO:0000313" key="1">
    <source>
        <dbReference type="EMBL" id="JAE24035.1"/>
    </source>
</evidence>
<dbReference type="AlphaFoldDB" id="A0A0A9GG22"/>